<evidence type="ECO:0000256" key="1">
    <source>
        <dbReference type="SAM" id="MobiDB-lite"/>
    </source>
</evidence>
<dbReference type="Gramene" id="LPERR06G17580.1">
    <property type="protein sequence ID" value="LPERR06G17580.1"/>
    <property type="gene ID" value="LPERR06G17580"/>
</dbReference>
<evidence type="ECO:0000313" key="2">
    <source>
        <dbReference type="EnsemblPlants" id="LPERR06G17580.1"/>
    </source>
</evidence>
<reference evidence="2 3" key="1">
    <citation type="submission" date="2012-08" db="EMBL/GenBank/DDBJ databases">
        <title>Oryza genome evolution.</title>
        <authorList>
            <person name="Wing R.A."/>
        </authorList>
    </citation>
    <scope>NUCLEOTIDE SEQUENCE</scope>
</reference>
<feature type="region of interest" description="Disordered" evidence="1">
    <location>
        <begin position="1"/>
        <end position="23"/>
    </location>
</feature>
<dbReference type="AlphaFoldDB" id="A0A0D9WS51"/>
<protein>
    <submittedName>
        <fullName evidence="2">Uncharacterized protein</fullName>
    </submittedName>
</protein>
<proteinExistence type="predicted"/>
<organism evidence="2 3">
    <name type="scientific">Leersia perrieri</name>
    <dbReference type="NCBI Taxonomy" id="77586"/>
    <lineage>
        <taxon>Eukaryota</taxon>
        <taxon>Viridiplantae</taxon>
        <taxon>Streptophyta</taxon>
        <taxon>Embryophyta</taxon>
        <taxon>Tracheophyta</taxon>
        <taxon>Spermatophyta</taxon>
        <taxon>Magnoliopsida</taxon>
        <taxon>Liliopsida</taxon>
        <taxon>Poales</taxon>
        <taxon>Poaceae</taxon>
        <taxon>BOP clade</taxon>
        <taxon>Oryzoideae</taxon>
        <taxon>Oryzeae</taxon>
        <taxon>Oryzinae</taxon>
        <taxon>Leersia</taxon>
    </lineage>
</organism>
<name>A0A0D9WS51_9ORYZ</name>
<sequence length="109" mass="11089">MPPLGSEAALPSPGWPDRAVAAPGPPDLAATALGAARRRRAAAMTVDILQLAAPASSVSVASSSPLPSAAAVEPSLWGEENCCPMMNDLIVFDHAIMVAAREAILLTCD</sequence>
<dbReference type="HOGENOM" id="CLU_2187717_0_0_1"/>
<dbReference type="EnsemblPlants" id="LPERR06G17580.1">
    <property type="protein sequence ID" value="LPERR06G17580.1"/>
    <property type="gene ID" value="LPERR06G17580"/>
</dbReference>
<reference evidence="2" key="3">
    <citation type="submission" date="2015-04" db="UniProtKB">
        <authorList>
            <consortium name="EnsemblPlants"/>
        </authorList>
    </citation>
    <scope>IDENTIFICATION</scope>
</reference>
<reference evidence="3" key="2">
    <citation type="submission" date="2013-12" db="EMBL/GenBank/DDBJ databases">
        <authorList>
            <person name="Yu Y."/>
            <person name="Lee S."/>
            <person name="de Baynast K."/>
            <person name="Wissotski M."/>
            <person name="Liu L."/>
            <person name="Talag J."/>
            <person name="Goicoechea J."/>
            <person name="Angelova A."/>
            <person name="Jetty R."/>
            <person name="Kudrna D."/>
            <person name="Golser W."/>
            <person name="Rivera L."/>
            <person name="Zhang J."/>
            <person name="Wing R."/>
        </authorList>
    </citation>
    <scope>NUCLEOTIDE SEQUENCE</scope>
</reference>
<dbReference type="Proteomes" id="UP000032180">
    <property type="component" value="Chromosome 6"/>
</dbReference>
<keyword evidence="3" id="KW-1185">Reference proteome</keyword>
<accession>A0A0D9WS51</accession>
<evidence type="ECO:0000313" key="3">
    <source>
        <dbReference type="Proteomes" id="UP000032180"/>
    </source>
</evidence>